<keyword evidence="1" id="KW-0732">Signal</keyword>
<gene>
    <name evidence="2" type="ORF">ACFS5J_05120</name>
</gene>
<evidence type="ECO:0000313" key="2">
    <source>
        <dbReference type="EMBL" id="MFD2891392.1"/>
    </source>
</evidence>
<dbReference type="InterPro" id="IPR008969">
    <property type="entry name" value="CarboxyPept-like_regulatory"/>
</dbReference>
<accession>A0ABW5YKF1</accession>
<sequence length="297" mass="33910">MKTLLTAFLTLISCTCFSQIKSIVIDSHSGLTIPYVNISIENEKKGTSSNANGEFELEVDQPKNVVFSAIGYETVKIHSDSIFGKVALKQLVTDLNEVVVSSSKKKLKKSIGKFKPSKIHYFYSLHSVPWMHARYFAFQEEYESTPYVKKIIVYTDSSIENAKFNVRLYGVNEKGEPEGYLYHKNIIVTAKKGGHKTTIDIADLNIEYPKTGFFVALEGLLIEDNKYEFEYHLSNSNQKRKAKRYEPLFGTIASDTLDTNWVNYMGKWSKTSKLKDLNLKRYKNKYSPLAMELVLSN</sequence>
<dbReference type="Pfam" id="PF13715">
    <property type="entry name" value="CarbopepD_reg_2"/>
    <property type="match status" value="1"/>
</dbReference>
<feature type="chain" id="PRO_5045616079" evidence="1">
    <location>
        <begin position="19"/>
        <end position="297"/>
    </location>
</feature>
<organism evidence="2 3">
    <name type="scientific">Flavobacterium chuncheonense</name>
    <dbReference type="NCBI Taxonomy" id="2026653"/>
    <lineage>
        <taxon>Bacteria</taxon>
        <taxon>Pseudomonadati</taxon>
        <taxon>Bacteroidota</taxon>
        <taxon>Flavobacteriia</taxon>
        <taxon>Flavobacteriales</taxon>
        <taxon>Flavobacteriaceae</taxon>
        <taxon>Flavobacterium</taxon>
    </lineage>
</organism>
<dbReference type="Gene3D" id="2.60.40.1120">
    <property type="entry name" value="Carboxypeptidase-like, regulatory domain"/>
    <property type="match status" value="1"/>
</dbReference>
<name>A0ABW5YKF1_9FLAO</name>
<reference evidence="3" key="1">
    <citation type="journal article" date="2019" name="Int. J. Syst. Evol. Microbiol.">
        <title>The Global Catalogue of Microorganisms (GCM) 10K type strain sequencing project: providing services to taxonomists for standard genome sequencing and annotation.</title>
        <authorList>
            <consortium name="The Broad Institute Genomics Platform"/>
            <consortium name="The Broad Institute Genome Sequencing Center for Infectious Disease"/>
            <person name="Wu L."/>
            <person name="Ma J."/>
        </authorList>
    </citation>
    <scope>NUCLEOTIDE SEQUENCE [LARGE SCALE GENOMIC DNA]</scope>
    <source>
        <strain evidence="3">KCTC 22671</strain>
    </source>
</reference>
<feature type="signal peptide" evidence="1">
    <location>
        <begin position="1"/>
        <end position="18"/>
    </location>
</feature>
<protein>
    <submittedName>
        <fullName evidence="2">Carboxypeptidase-like regulatory domain-containing protein</fullName>
    </submittedName>
</protein>
<dbReference type="RefSeq" id="WP_379810970.1">
    <property type="nucleotide sequence ID" value="NZ_JBHUPC010000012.1"/>
</dbReference>
<evidence type="ECO:0000313" key="3">
    <source>
        <dbReference type="Proteomes" id="UP001597534"/>
    </source>
</evidence>
<proteinExistence type="predicted"/>
<comment type="caution">
    <text evidence="2">The sequence shown here is derived from an EMBL/GenBank/DDBJ whole genome shotgun (WGS) entry which is preliminary data.</text>
</comment>
<dbReference type="SUPFAM" id="SSF49464">
    <property type="entry name" value="Carboxypeptidase regulatory domain-like"/>
    <property type="match status" value="1"/>
</dbReference>
<keyword evidence="3" id="KW-1185">Reference proteome</keyword>
<evidence type="ECO:0000256" key="1">
    <source>
        <dbReference type="SAM" id="SignalP"/>
    </source>
</evidence>
<dbReference type="EMBL" id="JBHUPC010000012">
    <property type="protein sequence ID" value="MFD2891392.1"/>
    <property type="molecule type" value="Genomic_DNA"/>
</dbReference>
<dbReference type="Proteomes" id="UP001597534">
    <property type="component" value="Unassembled WGS sequence"/>
</dbReference>